<name>A0AAV4I6F2_9GAST</name>
<evidence type="ECO:0000313" key="3">
    <source>
        <dbReference type="Proteomes" id="UP000762676"/>
    </source>
</evidence>
<evidence type="ECO:0000256" key="1">
    <source>
        <dbReference type="SAM" id="SignalP"/>
    </source>
</evidence>
<gene>
    <name evidence="2" type="ORF">ElyMa_002950200</name>
</gene>
<accession>A0AAV4I6F2</accession>
<evidence type="ECO:0000313" key="2">
    <source>
        <dbReference type="EMBL" id="GFS05893.1"/>
    </source>
</evidence>
<sequence length="79" mass="8870">MPQLAKHVMKALAIIAFAFTVAYASKGFPEHKTFDNAEDKPYVLEVDVSKTLHIITPSFLSLTLTGGHIKYSLKDFPYR</sequence>
<reference evidence="2 3" key="1">
    <citation type="journal article" date="2021" name="Elife">
        <title>Chloroplast acquisition without the gene transfer in kleptoplastic sea slugs, Plakobranchus ocellatus.</title>
        <authorList>
            <person name="Maeda T."/>
            <person name="Takahashi S."/>
            <person name="Yoshida T."/>
            <person name="Shimamura S."/>
            <person name="Takaki Y."/>
            <person name="Nagai Y."/>
            <person name="Toyoda A."/>
            <person name="Suzuki Y."/>
            <person name="Arimoto A."/>
            <person name="Ishii H."/>
            <person name="Satoh N."/>
            <person name="Nishiyama T."/>
            <person name="Hasebe M."/>
            <person name="Maruyama T."/>
            <person name="Minagawa J."/>
            <person name="Obokata J."/>
            <person name="Shigenobu S."/>
        </authorList>
    </citation>
    <scope>NUCLEOTIDE SEQUENCE [LARGE SCALE GENOMIC DNA]</scope>
</reference>
<dbReference type="EMBL" id="BMAT01006086">
    <property type="protein sequence ID" value="GFS05893.1"/>
    <property type="molecule type" value="Genomic_DNA"/>
</dbReference>
<protein>
    <submittedName>
        <fullName evidence="2">Uncharacterized protein</fullName>
    </submittedName>
</protein>
<dbReference type="Proteomes" id="UP000762676">
    <property type="component" value="Unassembled WGS sequence"/>
</dbReference>
<proteinExistence type="predicted"/>
<organism evidence="2 3">
    <name type="scientific">Elysia marginata</name>
    <dbReference type="NCBI Taxonomy" id="1093978"/>
    <lineage>
        <taxon>Eukaryota</taxon>
        <taxon>Metazoa</taxon>
        <taxon>Spiralia</taxon>
        <taxon>Lophotrochozoa</taxon>
        <taxon>Mollusca</taxon>
        <taxon>Gastropoda</taxon>
        <taxon>Heterobranchia</taxon>
        <taxon>Euthyneura</taxon>
        <taxon>Panpulmonata</taxon>
        <taxon>Sacoglossa</taxon>
        <taxon>Placobranchoidea</taxon>
        <taxon>Plakobranchidae</taxon>
        <taxon>Elysia</taxon>
    </lineage>
</organism>
<feature type="signal peptide" evidence="1">
    <location>
        <begin position="1"/>
        <end position="24"/>
    </location>
</feature>
<keyword evidence="1" id="KW-0732">Signal</keyword>
<keyword evidence="3" id="KW-1185">Reference proteome</keyword>
<feature type="chain" id="PRO_5043774997" evidence="1">
    <location>
        <begin position="25"/>
        <end position="79"/>
    </location>
</feature>
<dbReference type="AlphaFoldDB" id="A0AAV4I6F2"/>
<comment type="caution">
    <text evidence="2">The sequence shown here is derived from an EMBL/GenBank/DDBJ whole genome shotgun (WGS) entry which is preliminary data.</text>
</comment>